<dbReference type="PROSITE" id="PS50206">
    <property type="entry name" value="RHODANESE_3"/>
    <property type="match status" value="1"/>
</dbReference>
<evidence type="ECO:0000259" key="1">
    <source>
        <dbReference type="PROSITE" id="PS50206"/>
    </source>
</evidence>
<name>E0NNN8_9FIRM</name>
<sequence>MNNFKKAAVALSLATILTGCGGAKGPGTAKDGNEAKIETASMKLVTAVESANYKLVSTEELKNWIDNKEDMIVIDTMPADSYNKNRIPGAVNAELPVKMEDVTPEQKEAFVKALGEDKDKKIVIYCGFVGCERSHVGGLIAEEEGFTNVYRQPGGIIAWIDAGYTTEK</sequence>
<dbReference type="AlphaFoldDB" id="E0NNN8"/>
<accession>E0NNN8</accession>
<keyword evidence="3" id="KW-1185">Reference proteome</keyword>
<dbReference type="PANTHER" id="PTHR43031">
    <property type="entry name" value="FAD-DEPENDENT OXIDOREDUCTASE"/>
    <property type="match status" value="1"/>
</dbReference>
<dbReference type="Pfam" id="PF00581">
    <property type="entry name" value="Rhodanese"/>
    <property type="match status" value="1"/>
</dbReference>
<dbReference type="STRING" id="862517.HMPREF9225_1777"/>
<organism evidence="2 3">
    <name type="scientific">Peptoniphilus duerdenii ATCC BAA-1640</name>
    <dbReference type="NCBI Taxonomy" id="862517"/>
    <lineage>
        <taxon>Bacteria</taxon>
        <taxon>Bacillati</taxon>
        <taxon>Bacillota</taxon>
        <taxon>Tissierellia</taxon>
        <taxon>Tissierellales</taxon>
        <taxon>Peptoniphilaceae</taxon>
        <taxon>Peptoniphilus</taxon>
    </lineage>
</organism>
<evidence type="ECO:0000313" key="2">
    <source>
        <dbReference type="EMBL" id="EFM24641.1"/>
    </source>
</evidence>
<protein>
    <submittedName>
        <fullName evidence="2">Rhodanese-like protein</fullName>
    </submittedName>
</protein>
<dbReference type="eggNOG" id="COG0607">
    <property type="taxonomic scope" value="Bacteria"/>
</dbReference>
<comment type="caution">
    <text evidence="2">The sequence shown here is derived from an EMBL/GenBank/DDBJ whole genome shotgun (WGS) entry which is preliminary data.</text>
</comment>
<dbReference type="InterPro" id="IPR050229">
    <property type="entry name" value="GlpE_sulfurtransferase"/>
</dbReference>
<evidence type="ECO:0000313" key="3">
    <source>
        <dbReference type="Proteomes" id="UP000003280"/>
    </source>
</evidence>
<reference evidence="2 3" key="1">
    <citation type="submission" date="2010-07" db="EMBL/GenBank/DDBJ databases">
        <authorList>
            <person name="Muzny D."/>
            <person name="Qin X."/>
            <person name="Deng J."/>
            <person name="Jiang H."/>
            <person name="Liu Y."/>
            <person name="Qu J."/>
            <person name="Song X.-Z."/>
            <person name="Zhang L."/>
            <person name="Thornton R."/>
            <person name="Coyle M."/>
            <person name="Francisco L."/>
            <person name="Jackson L."/>
            <person name="Javaid M."/>
            <person name="Korchina V."/>
            <person name="Kovar C."/>
            <person name="Mata R."/>
            <person name="Mathew T."/>
            <person name="Ngo R."/>
            <person name="Nguyen L."/>
            <person name="Nguyen N."/>
            <person name="Okwuonu G."/>
            <person name="Ongeri F."/>
            <person name="Pham C."/>
            <person name="Simmons D."/>
            <person name="Wilczek-Boney K."/>
            <person name="Hale W."/>
            <person name="Jakkamsetti A."/>
            <person name="Pham P."/>
            <person name="Ruth R."/>
            <person name="San Lucas F."/>
            <person name="Warren J."/>
            <person name="Zhang J."/>
            <person name="Zhao Z."/>
            <person name="Zhou C."/>
            <person name="Zhu D."/>
            <person name="Lee S."/>
            <person name="Bess C."/>
            <person name="Blankenburg K."/>
            <person name="Forbes L."/>
            <person name="Fu Q."/>
            <person name="Gubbala S."/>
            <person name="Hirani K."/>
            <person name="Jayaseelan J.C."/>
            <person name="Lara F."/>
            <person name="Munidasa M."/>
            <person name="Palculict T."/>
            <person name="Patil S."/>
            <person name="Pu L.-L."/>
            <person name="Saada N."/>
            <person name="Tang L."/>
            <person name="Weissenberger G."/>
            <person name="Zhu Y."/>
            <person name="Hemphill L."/>
            <person name="Shang Y."/>
            <person name="Youmans B."/>
            <person name="Ayvaz T."/>
            <person name="Ross M."/>
            <person name="Santibanez J."/>
            <person name="Aqrawi P."/>
            <person name="Gross S."/>
            <person name="Joshi V."/>
            <person name="Fowler G."/>
            <person name="Nazareth L."/>
            <person name="Reid J."/>
            <person name="Worley K."/>
            <person name="Petrosino J."/>
            <person name="Highlander S."/>
            <person name="Gibbs R."/>
        </authorList>
    </citation>
    <scope>NUCLEOTIDE SEQUENCE [LARGE SCALE GENOMIC DNA]</scope>
    <source>
        <strain evidence="2 3">ATCC BAA-1640</strain>
    </source>
</reference>
<dbReference type="RefSeq" id="WP_008902552.1">
    <property type="nucleotide sequence ID" value="NZ_GL397071.1"/>
</dbReference>
<dbReference type="Proteomes" id="UP000003280">
    <property type="component" value="Unassembled WGS sequence"/>
</dbReference>
<feature type="domain" description="Rhodanese" evidence="1">
    <location>
        <begin position="67"/>
        <end position="168"/>
    </location>
</feature>
<dbReference type="OrthoDB" id="9800872at2"/>
<dbReference type="PANTHER" id="PTHR43031:SF1">
    <property type="entry name" value="PYRIDINE NUCLEOTIDE-DISULPHIDE OXIDOREDUCTASE"/>
    <property type="match status" value="1"/>
</dbReference>
<dbReference type="Gene3D" id="3.40.250.10">
    <property type="entry name" value="Rhodanese-like domain"/>
    <property type="match status" value="1"/>
</dbReference>
<dbReference type="HOGENOM" id="CLU_089574_6_4_9"/>
<dbReference type="CDD" id="cd00158">
    <property type="entry name" value="RHOD"/>
    <property type="match status" value="1"/>
</dbReference>
<dbReference type="SMART" id="SM00450">
    <property type="entry name" value="RHOD"/>
    <property type="match status" value="1"/>
</dbReference>
<dbReference type="PROSITE" id="PS51257">
    <property type="entry name" value="PROKAR_LIPOPROTEIN"/>
    <property type="match status" value="1"/>
</dbReference>
<dbReference type="InterPro" id="IPR036873">
    <property type="entry name" value="Rhodanese-like_dom_sf"/>
</dbReference>
<gene>
    <name evidence="2" type="ORF">HMPREF9225_1777</name>
</gene>
<dbReference type="SUPFAM" id="SSF52821">
    <property type="entry name" value="Rhodanese/Cell cycle control phosphatase"/>
    <property type="match status" value="1"/>
</dbReference>
<dbReference type="InterPro" id="IPR001763">
    <property type="entry name" value="Rhodanese-like_dom"/>
</dbReference>
<dbReference type="EMBL" id="AEEH01000050">
    <property type="protein sequence ID" value="EFM24641.1"/>
    <property type="molecule type" value="Genomic_DNA"/>
</dbReference>
<proteinExistence type="predicted"/>